<evidence type="ECO:0000256" key="2">
    <source>
        <dbReference type="ARBA" id="ARBA00022598"/>
    </source>
</evidence>
<dbReference type="InterPro" id="IPR008147">
    <property type="entry name" value="Gln_synt_N"/>
</dbReference>
<evidence type="ECO:0000259" key="8">
    <source>
        <dbReference type="PROSITE" id="PS51987"/>
    </source>
</evidence>
<dbReference type="PROSITE" id="PS51986">
    <property type="entry name" value="GS_BETA_GRASP"/>
    <property type="match status" value="1"/>
</dbReference>
<name>A0A9X2VKM2_9PSEU</name>
<gene>
    <name evidence="9" type="ORF">NZH93_16030</name>
</gene>
<dbReference type="RefSeq" id="WP_259623861.1">
    <property type="nucleotide sequence ID" value="NZ_JANYMP010000006.1"/>
</dbReference>
<evidence type="ECO:0000256" key="4">
    <source>
        <dbReference type="ARBA" id="ARBA00022840"/>
    </source>
</evidence>
<evidence type="ECO:0000259" key="7">
    <source>
        <dbReference type="PROSITE" id="PS51986"/>
    </source>
</evidence>
<dbReference type="SUPFAM" id="SSF55931">
    <property type="entry name" value="Glutamine synthetase/guanido kinase"/>
    <property type="match status" value="1"/>
</dbReference>
<dbReference type="GO" id="GO:0004356">
    <property type="term" value="F:glutamine synthetase activity"/>
    <property type="evidence" value="ECO:0007669"/>
    <property type="project" value="InterPro"/>
</dbReference>
<keyword evidence="10" id="KW-1185">Reference proteome</keyword>
<dbReference type="EMBL" id="JANYMP010000006">
    <property type="protein sequence ID" value="MCS7478370.1"/>
    <property type="molecule type" value="Genomic_DNA"/>
</dbReference>
<dbReference type="Proteomes" id="UP001141259">
    <property type="component" value="Unassembled WGS sequence"/>
</dbReference>
<evidence type="ECO:0000256" key="6">
    <source>
        <dbReference type="RuleBase" id="RU000384"/>
    </source>
</evidence>
<protein>
    <submittedName>
        <fullName evidence="9">Glutamine synthetase family protein</fullName>
    </submittedName>
</protein>
<dbReference type="AlphaFoldDB" id="A0A9X2VKM2"/>
<dbReference type="Gene3D" id="3.10.20.70">
    <property type="entry name" value="Glutamine synthetase, N-terminal domain"/>
    <property type="match status" value="1"/>
</dbReference>
<dbReference type="InterPro" id="IPR014746">
    <property type="entry name" value="Gln_synth/guanido_kin_cat_dom"/>
</dbReference>
<dbReference type="Pfam" id="PF00120">
    <property type="entry name" value="Gln-synt_C"/>
    <property type="match status" value="1"/>
</dbReference>
<comment type="similarity">
    <text evidence="1 5 6">Belongs to the glutamine synthetase family.</text>
</comment>
<comment type="caution">
    <text evidence="9">The sequence shown here is derived from an EMBL/GenBank/DDBJ whole genome shotgun (WGS) entry which is preliminary data.</text>
</comment>
<dbReference type="SUPFAM" id="SSF54368">
    <property type="entry name" value="Glutamine synthetase, N-terminal domain"/>
    <property type="match status" value="1"/>
</dbReference>
<accession>A0A9X2VKM2</accession>
<keyword evidence="3" id="KW-0547">Nucleotide-binding</keyword>
<dbReference type="GO" id="GO:0005524">
    <property type="term" value="F:ATP binding"/>
    <property type="evidence" value="ECO:0007669"/>
    <property type="project" value="UniProtKB-KW"/>
</dbReference>
<dbReference type="GO" id="GO:0006542">
    <property type="term" value="P:glutamine biosynthetic process"/>
    <property type="evidence" value="ECO:0007669"/>
    <property type="project" value="InterPro"/>
</dbReference>
<evidence type="ECO:0000313" key="9">
    <source>
        <dbReference type="EMBL" id="MCS7478370.1"/>
    </source>
</evidence>
<dbReference type="PANTHER" id="PTHR43785">
    <property type="entry name" value="GAMMA-GLUTAMYLPUTRESCINE SYNTHETASE"/>
    <property type="match status" value="1"/>
</dbReference>
<evidence type="ECO:0000313" key="10">
    <source>
        <dbReference type="Proteomes" id="UP001141259"/>
    </source>
</evidence>
<organism evidence="9 10">
    <name type="scientific">Umezawaea endophytica</name>
    <dbReference type="NCBI Taxonomy" id="1654476"/>
    <lineage>
        <taxon>Bacteria</taxon>
        <taxon>Bacillati</taxon>
        <taxon>Actinomycetota</taxon>
        <taxon>Actinomycetes</taxon>
        <taxon>Pseudonocardiales</taxon>
        <taxon>Pseudonocardiaceae</taxon>
        <taxon>Umezawaea</taxon>
    </lineage>
</organism>
<evidence type="ECO:0000256" key="5">
    <source>
        <dbReference type="PROSITE-ProRule" id="PRU01330"/>
    </source>
</evidence>
<dbReference type="SMART" id="SM01230">
    <property type="entry name" value="Gln-synt_C"/>
    <property type="match status" value="1"/>
</dbReference>
<dbReference type="InterPro" id="IPR036651">
    <property type="entry name" value="Gln_synt_N_sf"/>
</dbReference>
<dbReference type="PROSITE" id="PS51987">
    <property type="entry name" value="GS_CATALYTIC"/>
    <property type="match status" value="1"/>
</dbReference>
<proteinExistence type="inferred from homology"/>
<keyword evidence="2" id="KW-0436">Ligase</keyword>
<sequence length="424" mass="45115">MDTAHLEELGVVAVAVTWVDNSGVTRVKSVPLKELGGAVGASPSFDVFLLQDSIIDGRFVGGPVGDLRLHPDLSRLTALAAQPGWAWAPADRYHQDGRPYALDQRLAAKAAVERLADAGFAAEAGFELEWVVGKGGTDDFVPATTGPAYGHARQVELSDYCAEVIRALVAQDVRVVQFHPEYAASQFEVSTAPSDPVAAADTAVLVRETIRAVTVRHGMRASFSPKVMADGVGNGGHLHLSLWRDGRNLFTGGEGRFGLSREAERFTAGVLEHLPALTAIGSPSVASYLRLVPSHWSAPYAAWGLENRETALRLVSGANANLEVKSFDLSANPYLVIASVLSAGLAGGGELPDPLDVDPARLPDVPRLPSSLKESADALESDQVLNDALGRELVATIVDVRRGEVELFADSTPEEVVAVTRWQH</sequence>
<dbReference type="InterPro" id="IPR008146">
    <property type="entry name" value="Gln_synth_cat_dom"/>
</dbReference>
<keyword evidence="4" id="KW-0067">ATP-binding</keyword>
<dbReference type="PANTHER" id="PTHR43785:SF12">
    <property type="entry name" value="TYPE-1 GLUTAMINE SYNTHETASE 2"/>
    <property type="match status" value="1"/>
</dbReference>
<reference evidence="9" key="1">
    <citation type="submission" date="2022-08" db="EMBL/GenBank/DDBJ databases">
        <authorList>
            <person name="Tistechok S."/>
            <person name="Samborskyy M."/>
            <person name="Roman I."/>
        </authorList>
    </citation>
    <scope>NUCLEOTIDE SEQUENCE</scope>
    <source>
        <strain evidence="9">DSM 103496</strain>
    </source>
</reference>
<feature type="domain" description="GS catalytic" evidence="8">
    <location>
        <begin position="104"/>
        <end position="424"/>
    </location>
</feature>
<evidence type="ECO:0000256" key="3">
    <source>
        <dbReference type="ARBA" id="ARBA00022741"/>
    </source>
</evidence>
<dbReference type="Gene3D" id="3.30.590.10">
    <property type="entry name" value="Glutamine synthetase/guanido kinase, catalytic domain"/>
    <property type="match status" value="1"/>
</dbReference>
<feature type="domain" description="GS beta-grasp" evidence="7">
    <location>
        <begin position="4"/>
        <end position="97"/>
    </location>
</feature>
<evidence type="ECO:0000256" key="1">
    <source>
        <dbReference type="ARBA" id="ARBA00009897"/>
    </source>
</evidence>